<dbReference type="OrthoDB" id="4991875at2759"/>
<dbReference type="AlphaFoldDB" id="C7ZIQ9"/>
<dbReference type="RefSeq" id="XP_003041784.1">
    <property type="nucleotide sequence ID" value="XM_003041738.1"/>
</dbReference>
<dbReference type="VEuPathDB" id="FungiDB:NECHADRAFT_53109"/>
<dbReference type="eggNOG" id="ENOG502RB03">
    <property type="taxonomic scope" value="Eukaryota"/>
</dbReference>
<dbReference type="KEGG" id="nhe:NECHADRAFT_53109"/>
<dbReference type="Proteomes" id="UP000005206">
    <property type="component" value="Chromosome 12"/>
</dbReference>
<keyword evidence="3" id="KW-1185">Reference proteome</keyword>
<name>C7ZIQ9_FUSV7</name>
<dbReference type="EMBL" id="GG698931">
    <property type="protein sequence ID" value="EEU36071.1"/>
    <property type="molecule type" value="Genomic_DNA"/>
</dbReference>
<dbReference type="InParanoid" id="C7ZIQ9"/>
<proteinExistence type="predicted"/>
<organism evidence="2 3">
    <name type="scientific">Fusarium vanettenii (strain ATCC MYA-4622 / CBS 123669 / FGSC 9596 / NRRL 45880 / 77-13-4)</name>
    <name type="common">Fusarium solani subsp. pisi</name>
    <dbReference type="NCBI Taxonomy" id="660122"/>
    <lineage>
        <taxon>Eukaryota</taxon>
        <taxon>Fungi</taxon>
        <taxon>Dikarya</taxon>
        <taxon>Ascomycota</taxon>
        <taxon>Pezizomycotina</taxon>
        <taxon>Sordariomycetes</taxon>
        <taxon>Hypocreomycetidae</taxon>
        <taxon>Hypocreales</taxon>
        <taxon>Nectriaceae</taxon>
        <taxon>Fusarium</taxon>
        <taxon>Fusarium solani species complex</taxon>
        <taxon>Fusarium vanettenii</taxon>
    </lineage>
</organism>
<dbReference type="GeneID" id="9674174"/>
<protein>
    <submittedName>
        <fullName evidence="2">Uncharacterized protein</fullName>
    </submittedName>
</protein>
<dbReference type="HOGENOM" id="CLU_109450_0_0_1"/>
<accession>C7ZIQ9</accession>
<feature type="region of interest" description="Disordered" evidence="1">
    <location>
        <begin position="147"/>
        <end position="170"/>
    </location>
</feature>
<sequence>MPSSLVTSILWTDPDEPLLAKVIGAEPSATTYLLGCTPEPDGRECSMYHAAVTLGPWASETPSPGVARTGNFDFYISDSIDPWKFSMHCEMTGTVPQKCTTINIGGNDDGHPTATFGSKEMEEEGLGEFGYATLTITGGLELLAATHSGSHETATASTEDSAHGTSTPEATSVASSCKARVITAISMAGVAMAVVIS</sequence>
<evidence type="ECO:0000313" key="3">
    <source>
        <dbReference type="Proteomes" id="UP000005206"/>
    </source>
</evidence>
<evidence type="ECO:0000313" key="2">
    <source>
        <dbReference type="EMBL" id="EEU36071.1"/>
    </source>
</evidence>
<gene>
    <name evidence="2" type="ORF">NECHADRAFT_53109</name>
</gene>
<evidence type="ECO:0000256" key="1">
    <source>
        <dbReference type="SAM" id="MobiDB-lite"/>
    </source>
</evidence>
<reference evidence="2 3" key="1">
    <citation type="journal article" date="2009" name="PLoS Genet.">
        <title>The genome of Nectria haematococca: contribution of supernumerary chromosomes to gene expansion.</title>
        <authorList>
            <person name="Coleman J.J."/>
            <person name="Rounsley S.D."/>
            <person name="Rodriguez-Carres M."/>
            <person name="Kuo A."/>
            <person name="Wasmann C.C."/>
            <person name="Grimwood J."/>
            <person name="Schmutz J."/>
            <person name="Taga M."/>
            <person name="White G.J."/>
            <person name="Zhou S."/>
            <person name="Schwartz D.C."/>
            <person name="Freitag M."/>
            <person name="Ma L.J."/>
            <person name="Danchin E.G."/>
            <person name="Henrissat B."/>
            <person name="Coutinho P.M."/>
            <person name="Nelson D.R."/>
            <person name="Straney D."/>
            <person name="Napoli C.A."/>
            <person name="Barker B.M."/>
            <person name="Gribskov M."/>
            <person name="Rep M."/>
            <person name="Kroken S."/>
            <person name="Molnar I."/>
            <person name="Rensing C."/>
            <person name="Kennell J.C."/>
            <person name="Zamora J."/>
            <person name="Farman M.L."/>
            <person name="Selker E.U."/>
            <person name="Salamov A."/>
            <person name="Shapiro H."/>
            <person name="Pangilinan J."/>
            <person name="Lindquist E."/>
            <person name="Lamers C."/>
            <person name="Grigoriev I.V."/>
            <person name="Geiser D.M."/>
            <person name="Covert S.F."/>
            <person name="Temporini E."/>
            <person name="Vanetten H.D."/>
        </authorList>
    </citation>
    <scope>NUCLEOTIDE SEQUENCE [LARGE SCALE GENOMIC DNA]</scope>
    <source>
        <strain evidence="3">ATCC MYA-4622 / CBS 123669 / FGSC 9596 / NRRL 45880 / 77-13-4</strain>
    </source>
</reference>